<reference evidence="1 2" key="1">
    <citation type="journal article" date="2023" name="Arcadia Sci">
        <title>De novo assembly of a long-read Amblyomma americanum tick genome.</title>
        <authorList>
            <person name="Chou S."/>
            <person name="Poskanzer K.E."/>
            <person name="Rollins M."/>
            <person name="Thuy-Boun P.S."/>
        </authorList>
    </citation>
    <scope>NUCLEOTIDE SEQUENCE [LARGE SCALE GENOMIC DNA]</scope>
    <source>
        <strain evidence="1">F_SG_1</strain>
        <tissue evidence="1">Salivary glands</tissue>
    </source>
</reference>
<evidence type="ECO:0000313" key="2">
    <source>
        <dbReference type="Proteomes" id="UP001321473"/>
    </source>
</evidence>
<dbReference type="Proteomes" id="UP001321473">
    <property type="component" value="Unassembled WGS sequence"/>
</dbReference>
<sequence>MDCFLIEGVRALYRIAMAILILFVQEHASEFPAESFMARVFSGKKGKGKGGCSGDQSPDTGRFLDRIIVFCRDMPFDVDKFLKTAYNIQGVSAKVLNDQLLKSEAVVKSSASSRLRSATETGVTVSPSGSYLQVTSSCLSVKDNKFNAASRAMSPGIMPVSNFRSEVLSAQQVRRATCADACWRMEISAKPWSVPQKQGSLVHRLLRKRPEKSVACRPHYLNEIGNLSQRVP</sequence>
<organism evidence="1 2">
    <name type="scientific">Amblyomma americanum</name>
    <name type="common">Lone star tick</name>
    <dbReference type="NCBI Taxonomy" id="6943"/>
    <lineage>
        <taxon>Eukaryota</taxon>
        <taxon>Metazoa</taxon>
        <taxon>Ecdysozoa</taxon>
        <taxon>Arthropoda</taxon>
        <taxon>Chelicerata</taxon>
        <taxon>Arachnida</taxon>
        <taxon>Acari</taxon>
        <taxon>Parasitiformes</taxon>
        <taxon>Ixodida</taxon>
        <taxon>Ixodoidea</taxon>
        <taxon>Ixodidae</taxon>
        <taxon>Amblyomminae</taxon>
        <taxon>Amblyomma</taxon>
    </lineage>
</organism>
<protein>
    <submittedName>
        <fullName evidence="1">Uncharacterized protein</fullName>
    </submittedName>
</protein>
<evidence type="ECO:0000313" key="1">
    <source>
        <dbReference type="EMBL" id="KAK8765016.1"/>
    </source>
</evidence>
<proteinExistence type="predicted"/>
<name>A0AAQ4DRC6_AMBAM</name>
<dbReference type="EMBL" id="JARKHS020027807">
    <property type="protein sequence ID" value="KAK8765016.1"/>
    <property type="molecule type" value="Genomic_DNA"/>
</dbReference>
<keyword evidence="2" id="KW-1185">Reference proteome</keyword>
<gene>
    <name evidence="1" type="ORF">V5799_032375</name>
</gene>
<dbReference type="AlphaFoldDB" id="A0AAQ4DRC6"/>
<accession>A0AAQ4DRC6</accession>
<comment type="caution">
    <text evidence="1">The sequence shown here is derived from an EMBL/GenBank/DDBJ whole genome shotgun (WGS) entry which is preliminary data.</text>
</comment>